<dbReference type="InterPro" id="IPR042185">
    <property type="entry name" value="Serpin_sf_2"/>
</dbReference>
<dbReference type="InterPro" id="IPR023796">
    <property type="entry name" value="Serpin_dom"/>
</dbReference>
<evidence type="ECO:0000256" key="1">
    <source>
        <dbReference type="RuleBase" id="RU000411"/>
    </source>
</evidence>
<dbReference type="SMART" id="SM00093">
    <property type="entry name" value="SERPIN"/>
    <property type="match status" value="1"/>
</dbReference>
<organism evidence="3 4">
    <name type="scientific">Rudaeicoccus suwonensis</name>
    <dbReference type="NCBI Taxonomy" id="657409"/>
    <lineage>
        <taxon>Bacteria</taxon>
        <taxon>Bacillati</taxon>
        <taxon>Actinomycetota</taxon>
        <taxon>Actinomycetes</taxon>
        <taxon>Micrococcales</taxon>
        <taxon>Dermacoccaceae</taxon>
        <taxon>Rudaeicoccus</taxon>
    </lineage>
</organism>
<dbReference type="InterPro" id="IPR000215">
    <property type="entry name" value="Serpin_fam"/>
</dbReference>
<comment type="caution">
    <text evidence="3">The sequence shown here is derived from an EMBL/GenBank/DDBJ whole genome shotgun (WGS) entry which is preliminary data.</text>
</comment>
<dbReference type="PANTHER" id="PTHR11461">
    <property type="entry name" value="SERINE PROTEASE INHIBITOR, SERPIN"/>
    <property type="match status" value="1"/>
</dbReference>
<dbReference type="Proteomes" id="UP000318297">
    <property type="component" value="Unassembled WGS sequence"/>
</dbReference>
<keyword evidence="4" id="KW-1185">Reference proteome</keyword>
<dbReference type="InterPro" id="IPR042178">
    <property type="entry name" value="Serpin_sf_1"/>
</dbReference>
<dbReference type="EMBL" id="VIVQ01000001">
    <property type="protein sequence ID" value="TWE13137.1"/>
    <property type="molecule type" value="Genomic_DNA"/>
</dbReference>
<evidence type="ECO:0000313" key="4">
    <source>
        <dbReference type="Proteomes" id="UP000318297"/>
    </source>
</evidence>
<protein>
    <submittedName>
        <fullName evidence="3">Serpin B</fullName>
    </submittedName>
</protein>
<dbReference type="Gene3D" id="3.30.497.10">
    <property type="entry name" value="Antithrombin, subunit I, domain 2"/>
    <property type="match status" value="1"/>
</dbReference>
<dbReference type="PANTHER" id="PTHR11461:SF211">
    <property type="entry name" value="GH10112P-RELATED"/>
    <property type="match status" value="1"/>
</dbReference>
<reference evidence="3 4" key="1">
    <citation type="submission" date="2019-06" db="EMBL/GenBank/DDBJ databases">
        <title>Sequencing the genomes of 1000 actinobacteria strains.</title>
        <authorList>
            <person name="Klenk H.-P."/>
        </authorList>
    </citation>
    <scope>NUCLEOTIDE SEQUENCE [LARGE SCALE GENOMIC DNA]</scope>
    <source>
        <strain evidence="3 4">DSM 19560</strain>
    </source>
</reference>
<gene>
    <name evidence="3" type="ORF">BKA23_1966</name>
</gene>
<comment type="similarity">
    <text evidence="1">Belongs to the serpin family.</text>
</comment>
<dbReference type="Pfam" id="PF00079">
    <property type="entry name" value="Serpin"/>
    <property type="match status" value="1"/>
</dbReference>
<dbReference type="SUPFAM" id="SSF56574">
    <property type="entry name" value="Serpins"/>
    <property type="match status" value="1"/>
</dbReference>
<dbReference type="OrthoDB" id="9764871at2"/>
<dbReference type="InterPro" id="IPR036186">
    <property type="entry name" value="Serpin_sf"/>
</dbReference>
<dbReference type="GO" id="GO:0005615">
    <property type="term" value="C:extracellular space"/>
    <property type="evidence" value="ECO:0007669"/>
    <property type="project" value="InterPro"/>
</dbReference>
<name>A0A561EC14_9MICO</name>
<dbReference type="RefSeq" id="WP_145227547.1">
    <property type="nucleotide sequence ID" value="NZ_VIVQ01000001.1"/>
</dbReference>
<accession>A0A561EC14</accession>
<dbReference type="GO" id="GO:0004867">
    <property type="term" value="F:serine-type endopeptidase inhibitor activity"/>
    <property type="evidence" value="ECO:0007669"/>
    <property type="project" value="InterPro"/>
</dbReference>
<feature type="domain" description="Serpin" evidence="2">
    <location>
        <begin position="73"/>
        <end position="446"/>
    </location>
</feature>
<dbReference type="AlphaFoldDB" id="A0A561EC14"/>
<proteinExistence type="inferred from homology"/>
<dbReference type="Gene3D" id="2.30.39.10">
    <property type="entry name" value="Alpha-1-antitrypsin, domain 1"/>
    <property type="match status" value="1"/>
</dbReference>
<dbReference type="PROSITE" id="PS51257">
    <property type="entry name" value="PROKAR_LIPOPROTEIN"/>
    <property type="match status" value="1"/>
</dbReference>
<evidence type="ECO:0000313" key="3">
    <source>
        <dbReference type="EMBL" id="TWE13137.1"/>
    </source>
</evidence>
<evidence type="ECO:0000259" key="2">
    <source>
        <dbReference type="SMART" id="SM00093"/>
    </source>
</evidence>
<dbReference type="CDD" id="cd19590">
    <property type="entry name" value="serpin_thermopin-like"/>
    <property type="match status" value="1"/>
</dbReference>
<sequence>MRRREALGLAGAGMLGMALTACGSGRSATSSSTSDAASASPRVGADGVLAVKASRMSPGPASTAGADLTEFGVRLFLADSSIPPTGNGSISPYSAYAALAMTDAGAKGTTAQQLAAAMGGGQQRQAANVTAVDTAIAAAINAGNATSTGAGGAPMVIQAANSLWPDASLHINVAYLRQLAVGYAAGVHVVDYRQDPTAAVGKINAWVAERTHDLIPTLLSNGSVSPATQLEIVNALYLNASWTIPFTKAAAPTDFTTASGGTVKASQMTATSSFGAAHGSGWVSVTVPYVGSGVAMTIVLPDPGCFAAVRAQLASVLPVATAARISGTTPRETGLVHLSMPSFTMTTNSSLVSALRDLGVTQLFDGPDLSGIAGAPGEITVGSVIQQSVVKVDEYGTQAAASTAVGMTAGAVPQVLDSVVVDRAYFYAIHDTTTHAPLFLGQVSDPTT</sequence>